<dbReference type="Pfam" id="PF13500">
    <property type="entry name" value="AAA_26"/>
    <property type="match status" value="1"/>
</dbReference>
<dbReference type="InterPro" id="IPR015421">
    <property type="entry name" value="PyrdxlP-dep_Trfase_major"/>
</dbReference>
<dbReference type="SUPFAM" id="SSF53383">
    <property type="entry name" value="PLP-dependent transferases"/>
    <property type="match status" value="1"/>
</dbReference>
<evidence type="ECO:0000313" key="7">
    <source>
        <dbReference type="Proteomes" id="UP001338125"/>
    </source>
</evidence>
<comment type="caution">
    <text evidence="6">The sequence shown here is derived from an EMBL/GenBank/DDBJ whole genome shotgun (WGS) entry which is preliminary data.</text>
</comment>
<dbReference type="InterPro" id="IPR005814">
    <property type="entry name" value="Aminotrans_3"/>
</dbReference>
<evidence type="ECO:0000313" key="6">
    <source>
        <dbReference type="EMBL" id="KAK5989372.1"/>
    </source>
</evidence>
<comment type="subcellular location">
    <subcellularLocation>
        <location evidence="1">Mitochondrion</location>
    </subcellularLocation>
</comment>
<protein>
    <submittedName>
        <fullName evidence="6">Bifunctional dethiobiotin synthetase/adenosylmethionine-8-amino-7-oxononanoate aminotransferase</fullName>
    </submittedName>
</protein>
<dbReference type="InterPro" id="IPR049704">
    <property type="entry name" value="Aminotrans_3_PPA_site"/>
</dbReference>
<dbReference type="Gene3D" id="3.40.50.300">
    <property type="entry name" value="P-loop containing nucleotide triphosphate hydrolases"/>
    <property type="match status" value="1"/>
</dbReference>
<dbReference type="Proteomes" id="UP001338125">
    <property type="component" value="Unassembled WGS sequence"/>
</dbReference>
<dbReference type="HAMAP" id="MF_00336">
    <property type="entry name" value="BioD"/>
    <property type="match status" value="1"/>
</dbReference>
<keyword evidence="2 6" id="KW-0032">Aminotransferase</keyword>
<reference evidence="6 7" key="1">
    <citation type="submission" date="2024-01" db="EMBL/GenBank/DDBJ databases">
        <title>Complete genome of Cladobotryum mycophilum ATHUM6906.</title>
        <authorList>
            <person name="Christinaki A.C."/>
            <person name="Myridakis A.I."/>
            <person name="Kouvelis V.N."/>
        </authorList>
    </citation>
    <scope>NUCLEOTIDE SEQUENCE [LARGE SCALE GENOMIC DNA]</scope>
    <source>
        <strain evidence="6 7">ATHUM6906</strain>
    </source>
</reference>
<proteinExistence type="inferred from homology"/>
<keyword evidence="5" id="KW-0732">Signal</keyword>
<organism evidence="6 7">
    <name type="scientific">Cladobotryum mycophilum</name>
    <dbReference type="NCBI Taxonomy" id="491253"/>
    <lineage>
        <taxon>Eukaryota</taxon>
        <taxon>Fungi</taxon>
        <taxon>Dikarya</taxon>
        <taxon>Ascomycota</taxon>
        <taxon>Pezizomycotina</taxon>
        <taxon>Sordariomycetes</taxon>
        <taxon>Hypocreomycetidae</taxon>
        <taxon>Hypocreales</taxon>
        <taxon>Hypocreaceae</taxon>
        <taxon>Cladobotryum</taxon>
    </lineage>
</organism>
<accession>A0ABR0SC15</accession>
<evidence type="ECO:0000256" key="2">
    <source>
        <dbReference type="ARBA" id="ARBA00022576"/>
    </source>
</evidence>
<evidence type="ECO:0000256" key="1">
    <source>
        <dbReference type="ARBA" id="ARBA00004173"/>
    </source>
</evidence>
<feature type="chain" id="PRO_5045714500" evidence="5">
    <location>
        <begin position="21"/>
        <end position="816"/>
    </location>
</feature>
<feature type="signal peptide" evidence="5">
    <location>
        <begin position="1"/>
        <end position="20"/>
    </location>
</feature>
<dbReference type="InterPro" id="IPR015424">
    <property type="entry name" value="PyrdxlP-dep_Trfase"/>
</dbReference>
<name>A0ABR0SC15_9HYPO</name>
<dbReference type="Pfam" id="PF00202">
    <property type="entry name" value="Aminotran_3"/>
    <property type="match status" value="2"/>
</dbReference>
<dbReference type="SUPFAM" id="SSF52540">
    <property type="entry name" value="P-loop containing nucleoside triphosphate hydrolases"/>
    <property type="match status" value="1"/>
</dbReference>
<sequence>MKSPLAAVLWRSLRAFQVFGANTEVGKTVFTTLLTRSAKKLWENETVTFLKPVSTGPDSEADDRCKSMKLTSFGGSAPHIQRFAPDVSFKTLVQYGLPVSPHLAAQTSGLAISSNETLLAQCREFAADCASQGKGWLFLETAGGVHSPAPTGTTQAELYMPLRIPVVLIGDYRLGGISQTISAFESLKIRGYDVESVLVFKDGKYDNFSYLSDYFKEHHDIPVAGMTPPPERGNSLDIDVKAMTEYYDQRSREPGTQNILSLLSRRHEERIARLESMPGKALESIWFPFTQHKLIPPEDVMVIDSAHGDYFQTLSPSHRNSSTADESLIRASFDGSASWWTQGLGHGNTKLTLAAAYAAGRYGHVIFPSAVQEPALALTETLLDGMKSDRLSRVFFSDNGSTGIEVGLKMGLRAAKLRYGWDADEKLGVLGLKGSYHGDTIGALDSAEPSGFNAKIEWYDSKGYWFDYPVVMCVDGVWQVRVPDDLREDLGTDSGFGSLRDIFDIQGREQRGDHIIYEKFITKTLEGLQAQGRRFGSLILEPVILGAGGMQLADPLFQRALVNVVRRSAHLFSKSGKPATPTSDDPNPWTGLPIIFDEVFTGLYRVGRFTSSSFLGVNADISVHAKLLTGGLVPLCTTLASESIFKVFLSDEKTDALLHGHSYTAHPVGCQVALESVKEMQKMEQNGEWDWAKAQGWIDPVQSKDGNDGQHDEVWSVWPRSLVEDLSRNTTRVSGVWAIGSVIAIHMKDSTGWSGYFSNAALGLRSLLDQGEVAANGPWNVHCRVLGNVLYVMAGQKTTQDSISQISALLERGLQS</sequence>
<evidence type="ECO:0000256" key="3">
    <source>
        <dbReference type="ARBA" id="ARBA00022679"/>
    </source>
</evidence>
<keyword evidence="7" id="KW-1185">Reference proteome</keyword>
<dbReference type="InterPro" id="IPR004472">
    <property type="entry name" value="DTB_synth_BioD"/>
</dbReference>
<dbReference type="PANTHER" id="PTHR42684:SF3">
    <property type="entry name" value="ADENOSYLMETHIONINE-8-AMINO-7-OXONONANOATE AMINOTRANSFERASE"/>
    <property type="match status" value="1"/>
</dbReference>
<dbReference type="CDD" id="cd03109">
    <property type="entry name" value="DTBS"/>
    <property type="match status" value="1"/>
</dbReference>
<evidence type="ECO:0000256" key="5">
    <source>
        <dbReference type="SAM" id="SignalP"/>
    </source>
</evidence>
<keyword evidence="4" id="KW-0663">Pyridoxal phosphate</keyword>
<dbReference type="PROSITE" id="PS00600">
    <property type="entry name" value="AA_TRANSFER_CLASS_3"/>
    <property type="match status" value="1"/>
</dbReference>
<dbReference type="Gene3D" id="3.90.1150.10">
    <property type="entry name" value="Aspartate Aminotransferase, domain 1"/>
    <property type="match status" value="1"/>
</dbReference>
<dbReference type="EMBL" id="JAVFKD010000015">
    <property type="protein sequence ID" value="KAK5989372.1"/>
    <property type="molecule type" value="Genomic_DNA"/>
</dbReference>
<gene>
    <name evidence="6" type="ORF">PT974_10891</name>
</gene>
<dbReference type="InterPro" id="IPR027417">
    <property type="entry name" value="P-loop_NTPase"/>
</dbReference>
<evidence type="ECO:0000256" key="4">
    <source>
        <dbReference type="ARBA" id="ARBA00022898"/>
    </source>
</evidence>
<dbReference type="InterPro" id="IPR015422">
    <property type="entry name" value="PyrdxlP-dep_Trfase_small"/>
</dbReference>
<dbReference type="Gene3D" id="3.40.640.10">
    <property type="entry name" value="Type I PLP-dependent aspartate aminotransferase-like (Major domain)"/>
    <property type="match status" value="1"/>
</dbReference>
<keyword evidence="3" id="KW-0808">Transferase</keyword>
<dbReference type="PANTHER" id="PTHR42684">
    <property type="entry name" value="ADENOSYLMETHIONINE-8-AMINO-7-OXONONANOATE AMINOTRANSFERASE"/>
    <property type="match status" value="1"/>
</dbReference>
<dbReference type="GO" id="GO:0008483">
    <property type="term" value="F:transaminase activity"/>
    <property type="evidence" value="ECO:0007669"/>
    <property type="project" value="UniProtKB-KW"/>
</dbReference>